<dbReference type="EMBL" id="CAJOBD010008219">
    <property type="protein sequence ID" value="CAF4107199.1"/>
    <property type="molecule type" value="Genomic_DNA"/>
</dbReference>
<dbReference type="CDD" id="cd00063">
    <property type="entry name" value="FN3"/>
    <property type="match status" value="1"/>
</dbReference>
<comment type="caution">
    <text evidence="1">The sequence shown here is derived from an EMBL/GenBank/DDBJ whole genome shotgun (WGS) entry which is preliminary data.</text>
</comment>
<evidence type="ECO:0000313" key="2">
    <source>
        <dbReference type="EMBL" id="CAF4187997.1"/>
    </source>
</evidence>
<dbReference type="AlphaFoldDB" id="A0A819VCP6"/>
<reference evidence="1" key="1">
    <citation type="submission" date="2021-02" db="EMBL/GenBank/DDBJ databases">
        <authorList>
            <person name="Nowell W R."/>
        </authorList>
    </citation>
    <scope>NUCLEOTIDE SEQUENCE</scope>
</reference>
<dbReference type="Proteomes" id="UP000663836">
    <property type="component" value="Unassembled WGS sequence"/>
</dbReference>
<organism evidence="1 3">
    <name type="scientific">Rotaria sordida</name>
    <dbReference type="NCBI Taxonomy" id="392033"/>
    <lineage>
        <taxon>Eukaryota</taxon>
        <taxon>Metazoa</taxon>
        <taxon>Spiralia</taxon>
        <taxon>Gnathifera</taxon>
        <taxon>Rotifera</taxon>
        <taxon>Eurotatoria</taxon>
        <taxon>Bdelloidea</taxon>
        <taxon>Philodinida</taxon>
        <taxon>Philodinidae</taxon>
        <taxon>Rotaria</taxon>
    </lineage>
</organism>
<sequence length="114" mass="13548">MLSSLENFRCLIFRQCKTTTCHIQWTQLTGYFIECRLQEGSYWLKASTEPIENKVIKIHLLNIGHKYKCHIRVQNLTDLGELSNSTKETKIRKSFIREKSRFIQELELMAIINR</sequence>
<dbReference type="SUPFAM" id="SSF49265">
    <property type="entry name" value="Fibronectin type III"/>
    <property type="match status" value="1"/>
</dbReference>
<dbReference type="EMBL" id="CAJOAX010019383">
    <property type="protein sequence ID" value="CAF4187997.1"/>
    <property type="molecule type" value="Genomic_DNA"/>
</dbReference>
<dbReference type="InterPro" id="IPR003961">
    <property type="entry name" value="FN3_dom"/>
</dbReference>
<dbReference type="Proteomes" id="UP000663823">
    <property type="component" value="Unassembled WGS sequence"/>
</dbReference>
<evidence type="ECO:0000313" key="3">
    <source>
        <dbReference type="Proteomes" id="UP000663836"/>
    </source>
</evidence>
<dbReference type="InterPro" id="IPR013783">
    <property type="entry name" value="Ig-like_fold"/>
</dbReference>
<accession>A0A819VCP6</accession>
<dbReference type="Gene3D" id="2.60.40.10">
    <property type="entry name" value="Immunoglobulins"/>
    <property type="match status" value="1"/>
</dbReference>
<gene>
    <name evidence="1" type="ORF">JBS370_LOCUS32015</name>
    <name evidence="2" type="ORF">OTI717_LOCUS38012</name>
</gene>
<protein>
    <submittedName>
        <fullName evidence="1">Uncharacterized protein</fullName>
    </submittedName>
</protein>
<evidence type="ECO:0000313" key="1">
    <source>
        <dbReference type="EMBL" id="CAF4107199.1"/>
    </source>
</evidence>
<proteinExistence type="predicted"/>
<dbReference type="InterPro" id="IPR036116">
    <property type="entry name" value="FN3_sf"/>
</dbReference>
<name>A0A819VCP6_9BILA</name>